<dbReference type="GO" id="GO:0051056">
    <property type="term" value="P:regulation of small GTPase mediated signal transduction"/>
    <property type="evidence" value="ECO:0007669"/>
    <property type="project" value="InterPro"/>
</dbReference>
<dbReference type="PANTHER" id="PTHR15711:SF22">
    <property type="entry name" value="RAP-GAP DOMAIN-CONTAINING PROTEIN"/>
    <property type="match status" value="1"/>
</dbReference>
<feature type="region of interest" description="Disordered" evidence="2">
    <location>
        <begin position="393"/>
        <end position="428"/>
    </location>
</feature>
<dbReference type="GO" id="GO:0005737">
    <property type="term" value="C:cytoplasm"/>
    <property type="evidence" value="ECO:0007669"/>
    <property type="project" value="TreeGrafter"/>
</dbReference>
<dbReference type="AlphaFoldDB" id="A0A9N8UXV6"/>
<feature type="compositionally biased region" description="Basic and acidic residues" evidence="2">
    <location>
        <begin position="554"/>
        <end position="568"/>
    </location>
</feature>
<sequence length="568" mass="64810">MTKTSHSLFSSIFSNDRSNRITNGISRVLSQNSTVNSPIHSPINSPINSPVNSQFELPIAAKYSSNDCLQSSTNNYYQIEHSDLDANWYRRYFVEKGFLEPHEPIIISIIFDNKTKVNTSKEEVYWYRYIMRKKELKKCYKIGVLYCASSQQLEEEWFSNTTTSPIYENFLEILGNKVRLFGFKGFSGGLDTCNNGTGEYSIYDDETLKDFQIMYHVCTLIPYEKSDRHQITRKRHIGNDVICIVFQDVYKPFDPYSIRSQLLHVYVVVSPVRISMNKTSFRVDIVCKDGVPHFGPALPEPPIFDDPVELKKFLVATAPKLLDPFLRARGAILRDLVSKLVPPQPEFIAQPSLPRKISQEELNSTLKRLFREQLKLGIPPPLEQVKALLEKGANPNVKIPQPKSKSSSSSRDQIRIDQPSSSSSHTTHAIFHNHKDSSSSESDFTSLSSSYSSTATQQHSTRQKLPNILFALIVMCDDPLYCKLLINNGAETIPKDSNFPNASVFAKRYERFKILKCLKENLPGLNDSENDETNLNEDIEEIEEVQNENTESTEGSRETEEEREKKKS</sequence>
<proteinExistence type="predicted"/>
<evidence type="ECO:0000313" key="5">
    <source>
        <dbReference type="Proteomes" id="UP000789706"/>
    </source>
</evidence>
<dbReference type="SUPFAM" id="SSF111347">
    <property type="entry name" value="Rap/Ran-GAP"/>
    <property type="match status" value="1"/>
</dbReference>
<feature type="domain" description="Rap-GAP" evidence="3">
    <location>
        <begin position="128"/>
        <end position="336"/>
    </location>
</feature>
<keyword evidence="1" id="KW-0343">GTPase activation</keyword>
<dbReference type="PANTHER" id="PTHR15711">
    <property type="entry name" value="RAP GTPASE-ACTIVATING PROTEIN"/>
    <property type="match status" value="1"/>
</dbReference>
<evidence type="ECO:0000313" key="4">
    <source>
        <dbReference type="EMBL" id="CAG8432730.1"/>
    </source>
</evidence>
<dbReference type="InterPro" id="IPR000331">
    <property type="entry name" value="Rap/Ran_GAP_dom"/>
</dbReference>
<gene>
    <name evidence="4" type="ORF">DEBURN_LOCUS58</name>
</gene>
<dbReference type="Proteomes" id="UP000789706">
    <property type="component" value="Unassembled WGS sequence"/>
</dbReference>
<evidence type="ECO:0000259" key="3">
    <source>
        <dbReference type="PROSITE" id="PS50085"/>
    </source>
</evidence>
<comment type="caution">
    <text evidence="4">The sequence shown here is derived from an EMBL/GenBank/DDBJ whole genome shotgun (WGS) entry which is preliminary data.</text>
</comment>
<dbReference type="InterPro" id="IPR050989">
    <property type="entry name" value="Rap1_Ran_GAP"/>
</dbReference>
<dbReference type="OrthoDB" id="2499658at2759"/>
<protein>
    <submittedName>
        <fullName evidence="4">7057_t:CDS:1</fullName>
    </submittedName>
</protein>
<feature type="compositionally biased region" description="Low complexity" evidence="2">
    <location>
        <begin position="398"/>
        <end position="411"/>
    </location>
</feature>
<reference evidence="4" key="1">
    <citation type="submission" date="2021-06" db="EMBL/GenBank/DDBJ databases">
        <authorList>
            <person name="Kallberg Y."/>
            <person name="Tangrot J."/>
            <person name="Rosling A."/>
        </authorList>
    </citation>
    <scope>NUCLEOTIDE SEQUENCE</scope>
    <source>
        <strain evidence="4">AZ414A</strain>
    </source>
</reference>
<dbReference type="EMBL" id="CAJVPK010000002">
    <property type="protein sequence ID" value="CAG8432730.1"/>
    <property type="molecule type" value="Genomic_DNA"/>
</dbReference>
<keyword evidence="5" id="KW-1185">Reference proteome</keyword>
<accession>A0A9N8UXV6</accession>
<dbReference type="GO" id="GO:0005096">
    <property type="term" value="F:GTPase activator activity"/>
    <property type="evidence" value="ECO:0007669"/>
    <property type="project" value="UniProtKB-KW"/>
</dbReference>
<feature type="compositionally biased region" description="Acidic residues" evidence="2">
    <location>
        <begin position="528"/>
        <end position="546"/>
    </location>
</feature>
<dbReference type="InterPro" id="IPR035974">
    <property type="entry name" value="Rap/Ran-GAP_sf"/>
</dbReference>
<name>A0A9N8UXV6_9GLOM</name>
<feature type="region of interest" description="Disordered" evidence="2">
    <location>
        <begin position="525"/>
        <end position="568"/>
    </location>
</feature>
<organism evidence="4 5">
    <name type="scientific">Diversispora eburnea</name>
    <dbReference type="NCBI Taxonomy" id="1213867"/>
    <lineage>
        <taxon>Eukaryota</taxon>
        <taxon>Fungi</taxon>
        <taxon>Fungi incertae sedis</taxon>
        <taxon>Mucoromycota</taxon>
        <taxon>Glomeromycotina</taxon>
        <taxon>Glomeromycetes</taxon>
        <taxon>Diversisporales</taxon>
        <taxon>Diversisporaceae</taxon>
        <taxon>Diversispora</taxon>
    </lineage>
</organism>
<evidence type="ECO:0000256" key="1">
    <source>
        <dbReference type="ARBA" id="ARBA00022468"/>
    </source>
</evidence>
<dbReference type="PROSITE" id="PS50085">
    <property type="entry name" value="RAPGAP"/>
    <property type="match status" value="1"/>
</dbReference>
<evidence type="ECO:0000256" key="2">
    <source>
        <dbReference type="SAM" id="MobiDB-lite"/>
    </source>
</evidence>
<dbReference type="Gene3D" id="3.40.50.11210">
    <property type="entry name" value="Rap/Ran-GAP"/>
    <property type="match status" value="1"/>
</dbReference>
<dbReference type="Pfam" id="PF02145">
    <property type="entry name" value="Rap_GAP"/>
    <property type="match status" value="1"/>
</dbReference>